<dbReference type="Proteomes" id="UP000499080">
    <property type="component" value="Unassembled WGS sequence"/>
</dbReference>
<evidence type="ECO:0000313" key="2">
    <source>
        <dbReference type="Proteomes" id="UP000499080"/>
    </source>
</evidence>
<dbReference type="AlphaFoldDB" id="A0A4Y2DUK9"/>
<dbReference type="EMBL" id="BGPR01000420">
    <property type="protein sequence ID" value="GBM19285.1"/>
    <property type="molecule type" value="Genomic_DNA"/>
</dbReference>
<evidence type="ECO:0000313" key="1">
    <source>
        <dbReference type="EMBL" id="GBM19285.1"/>
    </source>
</evidence>
<reference evidence="1 2" key="1">
    <citation type="journal article" date="2019" name="Sci. Rep.">
        <title>Orb-weaving spider Araneus ventricosus genome elucidates the spidroin gene catalogue.</title>
        <authorList>
            <person name="Kono N."/>
            <person name="Nakamura H."/>
            <person name="Ohtoshi R."/>
            <person name="Moran D.A.P."/>
            <person name="Shinohara A."/>
            <person name="Yoshida Y."/>
            <person name="Fujiwara M."/>
            <person name="Mori M."/>
            <person name="Tomita M."/>
            <person name="Arakawa K."/>
        </authorList>
    </citation>
    <scope>NUCLEOTIDE SEQUENCE [LARGE SCALE GENOMIC DNA]</scope>
</reference>
<name>A0A4Y2DUK9_ARAVE</name>
<sequence>MLPGLYEFRLIEKCTDIPDANLRGNEHLTFWRESFKQESLVMFSVIISLAQTADWKKIVLRSPAIRLRRVGKHPNHSIRDKRIDIQKGKAIDYLSVGVVEN</sequence>
<comment type="caution">
    <text evidence="1">The sequence shown here is derived from an EMBL/GenBank/DDBJ whole genome shotgun (WGS) entry which is preliminary data.</text>
</comment>
<keyword evidence="2" id="KW-1185">Reference proteome</keyword>
<gene>
    <name evidence="1" type="ORF">AVEN_259868_1</name>
</gene>
<protein>
    <submittedName>
        <fullName evidence="1">Uncharacterized protein</fullName>
    </submittedName>
</protein>
<accession>A0A4Y2DUK9</accession>
<proteinExistence type="predicted"/>
<organism evidence="1 2">
    <name type="scientific">Araneus ventricosus</name>
    <name type="common">Orbweaver spider</name>
    <name type="synonym">Epeira ventricosa</name>
    <dbReference type="NCBI Taxonomy" id="182803"/>
    <lineage>
        <taxon>Eukaryota</taxon>
        <taxon>Metazoa</taxon>
        <taxon>Ecdysozoa</taxon>
        <taxon>Arthropoda</taxon>
        <taxon>Chelicerata</taxon>
        <taxon>Arachnida</taxon>
        <taxon>Araneae</taxon>
        <taxon>Araneomorphae</taxon>
        <taxon>Entelegynae</taxon>
        <taxon>Araneoidea</taxon>
        <taxon>Araneidae</taxon>
        <taxon>Araneus</taxon>
    </lineage>
</organism>